<feature type="transmembrane region" description="Helical" evidence="14">
    <location>
        <begin position="321"/>
        <end position="342"/>
    </location>
</feature>
<dbReference type="PANTHER" id="PTHR48086:SF3">
    <property type="entry name" value="SODIUM_PROLINE SYMPORTER"/>
    <property type="match status" value="1"/>
</dbReference>
<evidence type="ECO:0000256" key="3">
    <source>
        <dbReference type="ARBA" id="ARBA00022448"/>
    </source>
</evidence>
<feature type="transmembrane region" description="Helical" evidence="14">
    <location>
        <begin position="373"/>
        <end position="391"/>
    </location>
</feature>
<evidence type="ECO:0000256" key="10">
    <source>
        <dbReference type="ARBA" id="ARBA00023136"/>
    </source>
</evidence>
<keyword evidence="8 14" id="KW-0915">Sodium</keyword>
<dbReference type="GO" id="GO:0015193">
    <property type="term" value="F:L-proline transmembrane transporter activity"/>
    <property type="evidence" value="ECO:0007669"/>
    <property type="project" value="TreeGrafter"/>
</dbReference>
<name>A0A5L8JHA7_CAMFE</name>
<dbReference type="AlphaFoldDB" id="A0A5L8JHA7"/>
<evidence type="ECO:0000256" key="7">
    <source>
        <dbReference type="ARBA" id="ARBA00022989"/>
    </source>
</evidence>
<feature type="transmembrane region" description="Helical" evidence="14">
    <location>
        <begin position="281"/>
        <end position="301"/>
    </location>
</feature>
<dbReference type="Proteomes" id="UP000535509">
    <property type="component" value="Unassembled WGS sequence"/>
</dbReference>
<dbReference type="NCBIfam" id="TIGR00813">
    <property type="entry name" value="sss"/>
    <property type="match status" value="1"/>
</dbReference>
<feature type="transmembrane region" description="Helical" evidence="14">
    <location>
        <begin position="153"/>
        <end position="175"/>
    </location>
</feature>
<comment type="function">
    <text evidence="14">Catalyzes the sodium-dependent uptake of extracellular L-proline.</text>
</comment>
<keyword evidence="5 14" id="KW-0812">Transmembrane</keyword>
<proteinExistence type="inferred from homology"/>
<dbReference type="Gene3D" id="1.20.1730.10">
    <property type="entry name" value="Sodium/glucose cotransporter"/>
    <property type="match status" value="1"/>
</dbReference>
<evidence type="ECO:0000256" key="11">
    <source>
        <dbReference type="ARBA" id="ARBA00023201"/>
    </source>
</evidence>
<evidence type="ECO:0000313" key="15">
    <source>
        <dbReference type="EMBL" id="EAI8858940.1"/>
    </source>
</evidence>
<comment type="caution">
    <text evidence="15">The sequence shown here is derived from an EMBL/GenBank/DDBJ whole genome shotgun (WGS) entry which is preliminary data.</text>
</comment>
<keyword evidence="14" id="KW-0029">Amino-acid transport</keyword>
<dbReference type="GO" id="GO:0015824">
    <property type="term" value="P:proline transport"/>
    <property type="evidence" value="ECO:0007669"/>
    <property type="project" value="UniProtKB-UniRule"/>
</dbReference>
<comment type="catalytic activity">
    <reaction evidence="12">
        <text>L-proline(in) + Na(+)(in) = L-proline(out) + Na(+)(out)</text>
        <dbReference type="Rhea" id="RHEA:28967"/>
        <dbReference type="ChEBI" id="CHEBI:29101"/>
        <dbReference type="ChEBI" id="CHEBI:60039"/>
    </reaction>
</comment>
<feature type="transmembrane region" description="Helical" evidence="14">
    <location>
        <begin position="397"/>
        <end position="421"/>
    </location>
</feature>
<dbReference type="InterPro" id="IPR038377">
    <property type="entry name" value="Na/Glc_symporter_sf"/>
</dbReference>
<dbReference type="InterPro" id="IPR050277">
    <property type="entry name" value="Sodium:Solute_Symporter"/>
</dbReference>
<evidence type="ECO:0000256" key="1">
    <source>
        <dbReference type="ARBA" id="ARBA00004651"/>
    </source>
</evidence>
<feature type="transmembrane region" description="Helical" evidence="14">
    <location>
        <begin position="453"/>
        <end position="470"/>
    </location>
</feature>
<keyword evidence="6 14" id="KW-0769">Symport</keyword>
<evidence type="ECO:0000256" key="2">
    <source>
        <dbReference type="ARBA" id="ARBA00006434"/>
    </source>
</evidence>
<feature type="transmembrane region" description="Helical" evidence="14">
    <location>
        <begin position="187"/>
        <end position="209"/>
    </location>
</feature>
<reference evidence="15 16" key="1">
    <citation type="submission" date="2018-06" db="EMBL/GenBank/DDBJ databases">
        <authorList>
            <consortium name="PulseNet: The National Subtyping Network for Foodborne Disease Surveillance"/>
            <person name="Tarr C.L."/>
            <person name="Trees E."/>
            <person name="Katz L.S."/>
            <person name="Carleton-Romer H.A."/>
            <person name="Stroika S."/>
            <person name="Kucerova Z."/>
            <person name="Roache K.F."/>
            <person name="Sabol A.L."/>
            <person name="Besser J."/>
            <person name="Gerner-Smidt P."/>
        </authorList>
    </citation>
    <scope>NUCLEOTIDE SEQUENCE [LARGE SCALE GENOMIC DNA]</scope>
    <source>
        <strain evidence="15 16">PNUSAC001503</strain>
    </source>
</reference>
<dbReference type="GeneID" id="61065054"/>
<evidence type="ECO:0000256" key="5">
    <source>
        <dbReference type="ARBA" id="ARBA00022692"/>
    </source>
</evidence>
<dbReference type="RefSeq" id="WP_011732130.1">
    <property type="nucleotide sequence ID" value="NZ_AACCWO020000013.1"/>
</dbReference>
<evidence type="ECO:0000313" key="16">
    <source>
        <dbReference type="Proteomes" id="UP000535509"/>
    </source>
</evidence>
<feature type="transmembrane region" description="Helical" evidence="14">
    <location>
        <begin position="428"/>
        <end position="447"/>
    </location>
</feature>
<keyword evidence="4 14" id="KW-1003">Cell membrane</keyword>
<evidence type="ECO:0000256" key="8">
    <source>
        <dbReference type="ARBA" id="ARBA00023053"/>
    </source>
</evidence>
<keyword evidence="16" id="KW-1185">Reference proteome</keyword>
<dbReference type="InterPro" id="IPR001734">
    <property type="entry name" value="Na/solute_symporter"/>
</dbReference>
<comment type="subcellular location">
    <subcellularLocation>
        <location evidence="1 14">Cell membrane</location>
        <topology evidence="1 14">Multi-pass membrane protein</topology>
    </subcellularLocation>
</comment>
<evidence type="ECO:0000256" key="12">
    <source>
        <dbReference type="ARBA" id="ARBA00033708"/>
    </source>
</evidence>
<protein>
    <recommendedName>
        <fullName evidence="14">Sodium/proline symporter</fullName>
    </recommendedName>
    <alternativeName>
        <fullName evidence="14">Proline permease</fullName>
    </alternativeName>
</protein>
<dbReference type="GO" id="GO:0005886">
    <property type="term" value="C:plasma membrane"/>
    <property type="evidence" value="ECO:0007669"/>
    <property type="project" value="UniProtKB-SubCell"/>
</dbReference>
<keyword evidence="11 14" id="KW-0739">Sodium transport</keyword>
<sequence length="504" mass="54666">MSLGAYIAIALYFGVLLAIGKLSYNKRSNLNEYLLDNRSLGPFITALSAGASDMSGWMLLGLPGALYLSGISNMWIAIGLSIGAWANYKYLAKRLRVYTEVAGDSITIPDYLENRFKDKTKVLRIISGIFILVFFTLYVSSGIIAGGKTFESFFGLGFSSGAILTLLIVVSYTFFGGFKAVCLTDAFQGMLMFLVLVLIPVVAFLNLNIPDGENFFSELNKYSTAANQDHLNLFAGQSFLGILGLLAWGLGYFGQPHIIVRFMAIRNSKELDSARRIGISWMVIGLIGAMSSGLIGFVYFNEIRSPLNDPETVFLKLGETLFHPFIVGVIISAVLAAIMSTISSQLLVSASSITRDFIFAFYKKDVSDKTQVLVGRLAVILVAIVATLFAFNSTDTVLGVVGNAWAGFGASFGPALLFSLYSRHMSALSALAGMIVGGVTVLLWIVFGLSSVVYELLPGFVFSSLAILLVNKYSNMIKKMSNEPNLSIIGDEFDKMKQGSSKQI</sequence>
<accession>A0A5L8JHA7</accession>
<dbReference type="OMA" id="TTIGWDT"/>
<keyword evidence="10 14" id="KW-0472">Membrane</keyword>
<dbReference type="PROSITE" id="PS50283">
    <property type="entry name" value="NA_SOLUT_SYMP_3"/>
    <property type="match status" value="1"/>
</dbReference>
<evidence type="ECO:0000256" key="6">
    <source>
        <dbReference type="ARBA" id="ARBA00022847"/>
    </source>
</evidence>
<keyword evidence="9 14" id="KW-0406">Ion transport</keyword>
<evidence type="ECO:0000256" key="14">
    <source>
        <dbReference type="RuleBase" id="RU366012"/>
    </source>
</evidence>
<organism evidence="15 16">
    <name type="scientific">Campylobacter fetus</name>
    <dbReference type="NCBI Taxonomy" id="196"/>
    <lineage>
        <taxon>Bacteria</taxon>
        <taxon>Pseudomonadati</taxon>
        <taxon>Campylobacterota</taxon>
        <taxon>Epsilonproteobacteria</taxon>
        <taxon>Campylobacterales</taxon>
        <taxon>Campylobacteraceae</taxon>
        <taxon>Campylobacter</taxon>
    </lineage>
</organism>
<dbReference type="GO" id="GO:0031402">
    <property type="term" value="F:sodium ion binding"/>
    <property type="evidence" value="ECO:0007669"/>
    <property type="project" value="UniProtKB-UniRule"/>
</dbReference>
<keyword evidence="7 14" id="KW-1133">Transmembrane helix</keyword>
<dbReference type="InterPro" id="IPR011851">
    <property type="entry name" value="Na/Pro_symporter"/>
</dbReference>
<dbReference type="EMBL" id="AABTCC010000008">
    <property type="protein sequence ID" value="EAI8858940.1"/>
    <property type="molecule type" value="Genomic_DNA"/>
</dbReference>
<feature type="transmembrane region" description="Helical" evidence="14">
    <location>
        <begin position="66"/>
        <end position="86"/>
    </location>
</feature>
<dbReference type="PANTHER" id="PTHR48086">
    <property type="entry name" value="SODIUM/PROLINE SYMPORTER-RELATED"/>
    <property type="match status" value="1"/>
</dbReference>
<dbReference type="Pfam" id="PF00474">
    <property type="entry name" value="SSF"/>
    <property type="match status" value="1"/>
</dbReference>
<keyword evidence="3 14" id="KW-0813">Transport</keyword>
<dbReference type="NCBIfam" id="TIGR02121">
    <property type="entry name" value="Na_Pro_sym"/>
    <property type="match status" value="1"/>
</dbReference>
<feature type="transmembrane region" description="Helical" evidence="14">
    <location>
        <begin position="6"/>
        <end position="24"/>
    </location>
</feature>
<feature type="transmembrane region" description="Helical" evidence="14">
    <location>
        <begin position="125"/>
        <end position="147"/>
    </location>
</feature>
<comment type="similarity">
    <text evidence="2 13">Belongs to the sodium:solute symporter (SSF) (TC 2.A.21) family.</text>
</comment>
<dbReference type="GO" id="GO:0005298">
    <property type="term" value="F:proline:sodium symporter activity"/>
    <property type="evidence" value="ECO:0007669"/>
    <property type="project" value="UniProtKB-UniRule"/>
</dbReference>
<feature type="transmembrane region" description="Helical" evidence="14">
    <location>
        <begin position="239"/>
        <end position="260"/>
    </location>
</feature>
<evidence type="ECO:0000256" key="9">
    <source>
        <dbReference type="ARBA" id="ARBA00023065"/>
    </source>
</evidence>
<evidence type="ECO:0000256" key="4">
    <source>
        <dbReference type="ARBA" id="ARBA00022475"/>
    </source>
</evidence>
<gene>
    <name evidence="15" type="primary">putP</name>
    <name evidence="15" type="ORF">CX802_03630</name>
</gene>
<dbReference type="CDD" id="cd11475">
    <property type="entry name" value="SLC5sbd_PutP"/>
    <property type="match status" value="1"/>
</dbReference>
<evidence type="ECO:0000256" key="13">
    <source>
        <dbReference type="RuleBase" id="RU362091"/>
    </source>
</evidence>